<comment type="caution">
    <text evidence="1">The sequence shown here is derived from an EMBL/GenBank/DDBJ whole genome shotgun (WGS) entry which is preliminary data.</text>
</comment>
<accession>A0A0W8E8Q7</accession>
<dbReference type="EMBL" id="LNQE01001842">
    <property type="protein sequence ID" value="KUG04753.1"/>
    <property type="molecule type" value="Genomic_DNA"/>
</dbReference>
<protein>
    <submittedName>
        <fullName evidence="1">Uncharacterized protein</fullName>
    </submittedName>
</protein>
<gene>
    <name evidence="1" type="ORF">ASZ90_017892</name>
</gene>
<sequence length="39" mass="4327">MDYNGVLTLEPDLGNSSVGSILDCYLNCLLPIGFKQLFY</sequence>
<name>A0A0W8E8Q7_9ZZZZ</name>
<dbReference type="AlphaFoldDB" id="A0A0W8E8Q7"/>
<evidence type="ECO:0000313" key="1">
    <source>
        <dbReference type="EMBL" id="KUG04753.1"/>
    </source>
</evidence>
<organism evidence="1">
    <name type="scientific">hydrocarbon metagenome</name>
    <dbReference type="NCBI Taxonomy" id="938273"/>
    <lineage>
        <taxon>unclassified sequences</taxon>
        <taxon>metagenomes</taxon>
        <taxon>ecological metagenomes</taxon>
    </lineage>
</organism>
<proteinExistence type="predicted"/>
<reference evidence="1" key="1">
    <citation type="journal article" date="2015" name="Proc. Natl. Acad. Sci. U.S.A.">
        <title>Networks of energetic and metabolic interactions define dynamics in microbial communities.</title>
        <authorList>
            <person name="Embree M."/>
            <person name="Liu J.K."/>
            <person name="Al-Bassam M.M."/>
            <person name="Zengler K."/>
        </authorList>
    </citation>
    <scope>NUCLEOTIDE SEQUENCE</scope>
</reference>